<dbReference type="PANTHER" id="PTHR37298">
    <property type="entry name" value="UPF0111 PROTEIN YKAA"/>
    <property type="match status" value="1"/>
</dbReference>
<evidence type="ECO:0000256" key="1">
    <source>
        <dbReference type="ARBA" id="ARBA00008591"/>
    </source>
</evidence>
<evidence type="ECO:0000313" key="2">
    <source>
        <dbReference type="EMBL" id="ENZ06505.1"/>
    </source>
</evidence>
<evidence type="ECO:0008006" key="4">
    <source>
        <dbReference type="Google" id="ProtNLM"/>
    </source>
</evidence>
<accession>A0A0E2H2D9</accession>
<dbReference type="RefSeq" id="WP_002587519.1">
    <property type="nucleotide sequence ID" value="NZ_KB850997.1"/>
</dbReference>
<dbReference type="AlphaFoldDB" id="A0A0E2H2D9"/>
<dbReference type="PANTHER" id="PTHR37298:SF1">
    <property type="entry name" value="UPF0111 PROTEIN YKAA"/>
    <property type="match status" value="1"/>
</dbReference>
<evidence type="ECO:0000313" key="3">
    <source>
        <dbReference type="Proteomes" id="UP000013085"/>
    </source>
</evidence>
<comment type="similarity">
    <text evidence="1">Belongs to the UPF0111 family.</text>
</comment>
<dbReference type="GeneID" id="57961853"/>
<dbReference type="Proteomes" id="UP000013085">
    <property type="component" value="Unassembled WGS sequence"/>
</dbReference>
<comment type="caution">
    <text evidence="2">The sequence shown here is derived from an EMBL/GenBank/DDBJ whole genome shotgun (WGS) entry which is preliminary data.</text>
</comment>
<organism evidence="2 3">
    <name type="scientific">[Clostridium] clostridioforme 90A8</name>
    <dbReference type="NCBI Taxonomy" id="999408"/>
    <lineage>
        <taxon>Bacteria</taxon>
        <taxon>Bacillati</taxon>
        <taxon>Bacillota</taxon>
        <taxon>Clostridia</taxon>
        <taxon>Lachnospirales</taxon>
        <taxon>Lachnospiraceae</taxon>
        <taxon>Enterocloster</taxon>
    </lineage>
</organism>
<dbReference type="EMBL" id="AGYR01000076">
    <property type="protein sequence ID" value="ENZ06505.1"/>
    <property type="molecule type" value="Genomic_DNA"/>
</dbReference>
<gene>
    <name evidence="2" type="ORF">HMPREF1090_05483</name>
</gene>
<protein>
    <recommendedName>
        <fullName evidence="4">TIGR00153 family protein</fullName>
    </recommendedName>
</protein>
<dbReference type="InterPro" id="IPR052912">
    <property type="entry name" value="UPF0111_domain"/>
</dbReference>
<reference evidence="2 3" key="1">
    <citation type="submission" date="2013-01" db="EMBL/GenBank/DDBJ databases">
        <title>The Genome Sequence of Clostridium clostridioforme 90A8.</title>
        <authorList>
            <consortium name="The Broad Institute Genome Sequencing Platform"/>
            <person name="Earl A."/>
            <person name="Ward D."/>
            <person name="Feldgarden M."/>
            <person name="Gevers D."/>
            <person name="Courvalin P."/>
            <person name="Lambert T."/>
            <person name="Walker B."/>
            <person name="Young S.K."/>
            <person name="Zeng Q."/>
            <person name="Gargeya S."/>
            <person name="Fitzgerald M."/>
            <person name="Haas B."/>
            <person name="Abouelleil A."/>
            <person name="Alvarado L."/>
            <person name="Arachchi H.M."/>
            <person name="Berlin A.M."/>
            <person name="Chapman S.B."/>
            <person name="Dewar J."/>
            <person name="Goldberg J."/>
            <person name="Griggs A."/>
            <person name="Gujja S."/>
            <person name="Hansen M."/>
            <person name="Howarth C."/>
            <person name="Imamovic A."/>
            <person name="Larimer J."/>
            <person name="McCowan C."/>
            <person name="Murphy C."/>
            <person name="Neiman D."/>
            <person name="Pearson M."/>
            <person name="Priest M."/>
            <person name="Roberts A."/>
            <person name="Saif S."/>
            <person name="Shea T."/>
            <person name="Sisk P."/>
            <person name="Sykes S."/>
            <person name="Wortman J."/>
            <person name="Nusbaum C."/>
            <person name="Birren B."/>
        </authorList>
    </citation>
    <scope>NUCLEOTIDE SEQUENCE [LARGE SCALE GENOMIC DNA]</scope>
    <source>
        <strain evidence="2 3">90A8</strain>
    </source>
</reference>
<dbReference type="PATRIC" id="fig|999408.3.peg.5889"/>
<dbReference type="Gene3D" id="1.20.58.220">
    <property type="entry name" value="Phosphate transport system protein phou homolog 2, domain 2"/>
    <property type="match status" value="1"/>
</dbReference>
<dbReference type="Pfam" id="PF01865">
    <property type="entry name" value="PhoU_div"/>
    <property type="match status" value="1"/>
</dbReference>
<dbReference type="InterPro" id="IPR018445">
    <property type="entry name" value="Put_Phosphate_transp_reg"/>
</dbReference>
<name>A0A0E2H2D9_9FIRM</name>
<dbReference type="HOGENOM" id="CLU_086031_0_1_9"/>
<dbReference type="InterPro" id="IPR038078">
    <property type="entry name" value="PhoU-like_sf"/>
</dbReference>
<sequence length="207" mass="23900">MSKKSDSYYFQNFIECVECGCQAAKMLEGNLNHFDTGLLQDKLDELHRIEHDADKKKHEMMAVLVKAFITPIEREDIILLSQSIDEVTDKIEDVLIRIYINNVQQIRPEALAFIKVIIRCCEALKEVMEEFADFRKSKTLHGLIIEINALEEEGDSLFIDSMRSLHAEVTDPIEIIAWREIYVYLEKCCDACEHVADVVESVIMKNT</sequence>
<proteinExistence type="inferred from homology"/>